<dbReference type="InterPro" id="IPR029044">
    <property type="entry name" value="Nucleotide-diphossugar_trans"/>
</dbReference>
<dbReference type="Proteomes" id="UP000006872">
    <property type="component" value="Chromosome"/>
</dbReference>
<evidence type="ECO:0000313" key="3">
    <source>
        <dbReference type="Proteomes" id="UP000006872"/>
    </source>
</evidence>
<sequence length="764" mass="89491">MSSDKGLAIITVIIPVYKVERYIRECLDSVLSQNLGRRYRRCYVEIICVDDGTPDSSVDIIIEYMRKNSNIILLQQINQGQSVARNNALKIAKGRYVVFLDSDDLFPPDALKSLLDTAERTHSEVIISHAKAFNGRRSWYIEPHAEVACAFLNQVKFTHRAILMNSSPPWGKMYSRKLILDNNIEFPVGIKLAEDWIFVIAAMYRANHISSTSEITYLYRGRDDEDNPSCTQLVNEKVFSDLLKVYELTKQFNLPMQQIDYAKMFILRSLLYRLSKFSIDNEIIYCKSIYHDIRKFLVDEIGKDKIKIFTPIRRLPLLLIFYGFYSEAHRVMNQKYDKSCLKKGELVDDDYISKDFKYLTEKMKRQASIALKLKRGKKILSRRAWQLKYKFACACSSLLYRRKNIALIGERLGNTANDSSYHLFNFIQDNWVSKKEIDYYYVIKKDASTAVNLNGRKNVVKYGSFKHFMIFHASRSYIFSDSMRDVFFHWRDVSSQHNYKRKYFLQHGVFATSRAAGYYDCNSMNLRDELPDKFIVSSDFEKDLVCKNFSFEKSRVAVTGLSRFDKLPKKPPVKAEKKILLFFTWRENLSNLNEVDFIKTEYYKKIFEILNSKAIADILKASGFQLEACLHHKMSSYLNALKSRCEHTIYNMNDVNVQNLLIDADIMITDFSSASFDMVYQKKPVIFYWFDELRFFAQRGGPLINIERDLPGEICRNINSLSSAIDGLIQSGCVIRREFREQYSKYFKYRDDKNCQRIMEIIEE</sequence>
<dbReference type="Gene3D" id="3.40.50.12580">
    <property type="match status" value="1"/>
</dbReference>
<dbReference type="RefSeq" id="WP_013367703.1">
    <property type="nucleotide sequence ID" value="NC_014618.1"/>
</dbReference>
<feature type="domain" description="Glycosyltransferase 2-like" evidence="1">
    <location>
        <begin position="11"/>
        <end position="145"/>
    </location>
</feature>
<proteinExistence type="predicted"/>
<gene>
    <name evidence="2" type="ordered locus">Entcl_3738</name>
</gene>
<reference evidence="2 3" key="2">
    <citation type="journal article" date="2011" name="Stand. Genomic Sci.">
        <title>Complete genome sequence of 'Enterobacter lignolyticus' SCF1.</title>
        <authorList>
            <person name="Deangelis K.M."/>
            <person name="D'Haeseleer P."/>
            <person name="Chivian D."/>
            <person name="Fortney J.L."/>
            <person name="Khudyakov J."/>
            <person name="Simmons B."/>
            <person name="Woo H."/>
            <person name="Arkin A.P."/>
            <person name="Davenport K.W."/>
            <person name="Goodwin L."/>
            <person name="Chen A."/>
            <person name="Ivanova N."/>
            <person name="Kyrpides N.C."/>
            <person name="Mavromatis K."/>
            <person name="Woyke T."/>
            <person name="Hazen T.C."/>
        </authorList>
    </citation>
    <scope>NUCLEOTIDE SEQUENCE [LARGE SCALE GENOMIC DNA]</scope>
    <source>
        <strain evidence="2 3">SCF1</strain>
    </source>
</reference>
<dbReference type="PANTHER" id="PTHR22916">
    <property type="entry name" value="GLYCOSYLTRANSFERASE"/>
    <property type="match status" value="1"/>
</dbReference>
<dbReference type="GO" id="GO:0047355">
    <property type="term" value="F:CDP-glycerol glycerophosphotransferase activity"/>
    <property type="evidence" value="ECO:0007669"/>
    <property type="project" value="InterPro"/>
</dbReference>
<dbReference type="HOGENOM" id="CLU_006538_0_0_6"/>
<evidence type="ECO:0000313" key="2">
    <source>
        <dbReference type="EMBL" id="ADO49979.1"/>
    </source>
</evidence>
<dbReference type="Pfam" id="PF04464">
    <property type="entry name" value="Glyphos_transf"/>
    <property type="match status" value="1"/>
</dbReference>
<reference evidence="3" key="1">
    <citation type="submission" date="2010-10" db="EMBL/GenBank/DDBJ databases">
        <title>Complete sequence of Enterobacter cloacae SCF1.</title>
        <authorList>
            <consortium name="US DOE Joint Genome Institute"/>
            <person name="Lucas S."/>
            <person name="Copeland A."/>
            <person name="Lapidus A."/>
            <person name="Cheng J.-F."/>
            <person name="Bruce D."/>
            <person name="Goodwin L."/>
            <person name="Pitluck S."/>
            <person name="Davenport K."/>
            <person name="Detter J.C."/>
            <person name="Han C."/>
            <person name="Tapia R."/>
            <person name="Land M."/>
            <person name="Hauser L."/>
            <person name="Chang Y.-J."/>
            <person name="Jeffries C."/>
            <person name="Kyrpides N."/>
            <person name="Ivanova N."/>
            <person name="Mikhailova N."/>
            <person name="DeAngelis K."/>
            <person name="Arkin A.P."/>
            <person name="Chivian D."/>
            <person name="Edwards B."/>
            <person name="Woo H."/>
            <person name="Hazen T.C."/>
            <person name="Woyke T."/>
        </authorList>
    </citation>
    <scope>NUCLEOTIDE SEQUENCE [LARGE SCALE GENOMIC DNA]</scope>
    <source>
        <strain evidence="3">SCF1</strain>
    </source>
</reference>
<dbReference type="SUPFAM" id="SSF53756">
    <property type="entry name" value="UDP-Glycosyltransferase/glycogen phosphorylase"/>
    <property type="match status" value="1"/>
</dbReference>
<dbReference type="PANTHER" id="PTHR22916:SF3">
    <property type="entry name" value="UDP-GLCNAC:BETAGAL BETA-1,3-N-ACETYLGLUCOSAMINYLTRANSFERASE-LIKE PROTEIN 1"/>
    <property type="match status" value="1"/>
</dbReference>
<dbReference type="eggNOG" id="COG1887">
    <property type="taxonomic scope" value="Bacteria"/>
</dbReference>
<dbReference type="Pfam" id="PF00535">
    <property type="entry name" value="Glycos_transf_2"/>
    <property type="match status" value="1"/>
</dbReference>
<dbReference type="CAZy" id="GT2">
    <property type="family name" value="Glycosyltransferase Family 2"/>
</dbReference>
<dbReference type="eggNOG" id="COG1216">
    <property type="taxonomic scope" value="Bacteria"/>
</dbReference>
<dbReference type="Gene3D" id="3.90.550.10">
    <property type="entry name" value="Spore Coat Polysaccharide Biosynthesis Protein SpsA, Chain A"/>
    <property type="match status" value="1"/>
</dbReference>
<dbReference type="KEGG" id="esc:Entcl_3738"/>
<dbReference type="GO" id="GO:0016020">
    <property type="term" value="C:membrane"/>
    <property type="evidence" value="ECO:0007669"/>
    <property type="project" value="InterPro"/>
</dbReference>
<dbReference type="STRING" id="701347.Entcl_3738"/>
<dbReference type="EMBL" id="CP002272">
    <property type="protein sequence ID" value="ADO49979.1"/>
    <property type="molecule type" value="Genomic_DNA"/>
</dbReference>
<dbReference type="GO" id="GO:0016758">
    <property type="term" value="F:hexosyltransferase activity"/>
    <property type="evidence" value="ECO:0007669"/>
    <property type="project" value="UniProtKB-ARBA"/>
</dbReference>
<evidence type="ECO:0000259" key="1">
    <source>
        <dbReference type="Pfam" id="PF00535"/>
    </source>
</evidence>
<protein>
    <submittedName>
        <fullName evidence="2">Glycosyl transferase family 2</fullName>
    </submittedName>
</protein>
<name>E3GAR8_ENTLS</name>
<dbReference type="CDD" id="cd00761">
    <property type="entry name" value="Glyco_tranf_GTA_type"/>
    <property type="match status" value="1"/>
</dbReference>
<dbReference type="InterPro" id="IPR043148">
    <property type="entry name" value="TagF_C"/>
</dbReference>
<dbReference type="AlphaFoldDB" id="E3GAR8"/>
<accession>E3GAR8</accession>
<dbReference type="InterPro" id="IPR001173">
    <property type="entry name" value="Glyco_trans_2-like"/>
</dbReference>
<keyword evidence="2" id="KW-0808">Transferase</keyword>
<organism evidence="2 3">
    <name type="scientific">Enterobacter lignolyticus (strain SCF1)</name>
    <dbReference type="NCBI Taxonomy" id="701347"/>
    <lineage>
        <taxon>Bacteria</taxon>
        <taxon>Pseudomonadati</taxon>
        <taxon>Pseudomonadota</taxon>
        <taxon>Gammaproteobacteria</taxon>
        <taxon>Enterobacterales</taxon>
        <taxon>Enterobacteriaceae</taxon>
        <taxon>Pluralibacter</taxon>
    </lineage>
</organism>
<dbReference type="InterPro" id="IPR007554">
    <property type="entry name" value="Glycerophosphate_synth"/>
</dbReference>
<dbReference type="SUPFAM" id="SSF53448">
    <property type="entry name" value="Nucleotide-diphospho-sugar transferases"/>
    <property type="match status" value="1"/>
</dbReference>
<keyword evidence="3" id="KW-1185">Reference proteome</keyword>